<evidence type="ECO:0000256" key="1">
    <source>
        <dbReference type="ARBA" id="ARBA00004584"/>
    </source>
</evidence>
<dbReference type="InterPro" id="IPR001214">
    <property type="entry name" value="SET_dom"/>
</dbReference>
<dbReference type="InterPro" id="IPR046341">
    <property type="entry name" value="SET_dom_sf"/>
</dbReference>
<dbReference type="GO" id="GO:0005634">
    <property type="term" value="C:nucleus"/>
    <property type="evidence" value="ECO:0007669"/>
    <property type="project" value="UniProtKB-SubCell"/>
</dbReference>
<dbReference type="GO" id="GO:0000775">
    <property type="term" value="C:chromosome, centromeric region"/>
    <property type="evidence" value="ECO:0007669"/>
    <property type="project" value="UniProtKB-SubCell"/>
</dbReference>
<dbReference type="GO" id="GO:0000122">
    <property type="term" value="P:negative regulation of transcription by RNA polymerase II"/>
    <property type="evidence" value="ECO:0000318"/>
    <property type="project" value="GO_Central"/>
</dbReference>
<reference evidence="7 9" key="1">
    <citation type="journal article" date="2011" name="Nature">
        <title>The Medicago genome provides insight into the evolution of rhizobial symbioses.</title>
        <authorList>
            <person name="Young N.D."/>
            <person name="Debelle F."/>
            <person name="Oldroyd G.E."/>
            <person name="Geurts R."/>
            <person name="Cannon S.B."/>
            <person name="Udvardi M.K."/>
            <person name="Benedito V.A."/>
            <person name="Mayer K.F."/>
            <person name="Gouzy J."/>
            <person name="Schoof H."/>
            <person name="Van de Peer Y."/>
            <person name="Proost S."/>
            <person name="Cook D.R."/>
            <person name="Meyers B.C."/>
            <person name="Spannagl M."/>
            <person name="Cheung F."/>
            <person name="De Mita S."/>
            <person name="Krishnakumar V."/>
            <person name="Gundlach H."/>
            <person name="Zhou S."/>
            <person name="Mudge J."/>
            <person name="Bharti A.K."/>
            <person name="Murray J.D."/>
            <person name="Naoumkina M.A."/>
            <person name="Rosen B."/>
            <person name="Silverstein K.A."/>
            <person name="Tang H."/>
            <person name="Rombauts S."/>
            <person name="Zhao P.X."/>
            <person name="Zhou P."/>
            <person name="Barbe V."/>
            <person name="Bardou P."/>
            <person name="Bechner M."/>
            <person name="Bellec A."/>
            <person name="Berger A."/>
            <person name="Berges H."/>
            <person name="Bidwell S."/>
            <person name="Bisseling T."/>
            <person name="Choisne N."/>
            <person name="Couloux A."/>
            <person name="Denny R."/>
            <person name="Deshpande S."/>
            <person name="Dai X."/>
            <person name="Doyle J.J."/>
            <person name="Dudez A.M."/>
            <person name="Farmer A.D."/>
            <person name="Fouteau S."/>
            <person name="Franken C."/>
            <person name="Gibelin C."/>
            <person name="Gish J."/>
            <person name="Goldstein S."/>
            <person name="Gonzalez A.J."/>
            <person name="Green P.J."/>
            <person name="Hallab A."/>
            <person name="Hartog M."/>
            <person name="Hua A."/>
            <person name="Humphray S.J."/>
            <person name="Jeong D.H."/>
            <person name="Jing Y."/>
            <person name="Jocker A."/>
            <person name="Kenton S.M."/>
            <person name="Kim D.J."/>
            <person name="Klee K."/>
            <person name="Lai H."/>
            <person name="Lang C."/>
            <person name="Lin S."/>
            <person name="Macmil S.L."/>
            <person name="Magdelenat G."/>
            <person name="Matthews L."/>
            <person name="McCorrison J."/>
            <person name="Monaghan E.L."/>
            <person name="Mun J.H."/>
            <person name="Najar F.Z."/>
            <person name="Nicholson C."/>
            <person name="Noirot C."/>
            <person name="O'Bleness M."/>
            <person name="Paule C.R."/>
            <person name="Poulain J."/>
            <person name="Prion F."/>
            <person name="Qin B."/>
            <person name="Qu C."/>
            <person name="Retzel E.F."/>
            <person name="Riddle C."/>
            <person name="Sallet E."/>
            <person name="Samain S."/>
            <person name="Samson N."/>
            <person name="Sanders I."/>
            <person name="Saurat O."/>
            <person name="Scarpelli C."/>
            <person name="Schiex T."/>
            <person name="Segurens B."/>
            <person name="Severin A.J."/>
            <person name="Sherrier D.J."/>
            <person name="Shi R."/>
            <person name="Sims S."/>
            <person name="Singer S.R."/>
            <person name="Sinharoy S."/>
            <person name="Sterck L."/>
            <person name="Viollet A."/>
            <person name="Wang B.B."/>
            <person name="Wang K."/>
            <person name="Wang M."/>
            <person name="Wang X."/>
            <person name="Warfsmann J."/>
            <person name="Weissenbach J."/>
            <person name="White D.D."/>
            <person name="White J.D."/>
            <person name="Wiley G.B."/>
            <person name="Wincker P."/>
            <person name="Xing Y."/>
            <person name="Yang L."/>
            <person name="Yao Z."/>
            <person name="Ying F."/>
            <person name="Zhai J."/>
            <person name="Zhou L."/>
            <person name="Zuber A."/>
            <person name="Denarie J."/>
            <person name="Dixon R.A."/>
            <person name="May G.D."/>
            <person name="Schwartz D.C."/>
            <person name="Rogers J."/>
            <person name="Quetier F."/>
            <person name="Town C.D."/>
            <person name="Roe B.A."/>
        </authorList>
    </citation>
    <scope>NUCLEOTIDE SEQUENCE [LARGE SCALE GENOMIC DNA]</scope>
    <source>
        <strain evidence="7">A17</strain>
        <strain evidence="8 9">cv. Jemalong A17</strain>
    </source>
</reference>
<name>A0A072TZ00_MEDTR</name>
<dbReference type="HOGENOM" id="CLU_779315_0_0_1"/>
<dbReference type="GO" id="GO:0040029">
    <property type="term" value="P:epigenetic regulation of gene expression"/>
    <property type="evidence" value="ECO:0000318"/>
    <property type="project" value="GO_Central"/>
</dbReference>
<reference evidence="7 9" key="2">
    <citation type="journal article" date="2014" name="BMC Genomics">
        <title>An improved genome release (version Mt4.0) for the model legume Medicago truncatula.</title>
        <authorList>
            <person name="Tang H."/>
            <person name="Krishnakumar V."/>
            <person name="Bidwell S."/>
            <person name="Rosen B."/>
            <person name="Chan A."/>
            <person name="Zhou S."/>
            <person name="Gentzbittel L."/>
            <person name="Childs K.L."/>
            <person name="Yandell M."/>
            <person name="Gundlach H."/>
            <person name="Mayer K.F."/>
            <person name="Schwartz D.C."/>
            <person name="Town C.D."/>
        </authorList>
    </citation>
    <scope>GENOME REANNOTATION</scope>
    <source>
        <strain evidence="7">A17</strain>
        <strain evidence="8 9">cv. Jemalong A17</strain>
    </source>
</reference>
<feature type="domain" description="YDG" evidence="6">
    <location>
        <begin position="127"/>
        <end position="261"/>
    </location>
</feature>
<evidence type="ECO:0000256" key="2">
    <source>
        <dbReference type="ARBA" id="ARBA00023242"/>
    </source>
</evidence>
<feature type="domain" description="SET" evidence="5">
    <location>
        <begin position="250"/>
        <end position="356"/>
    </location>
</feature>
<evidence type="ECO:0000259" key="5">
    <source>
        <dbReference type="PROSITE" id="PS50280"/>
    </source>
</evidence>
<evidence type="ECO:0000259" key="6">
    <source>
        <dbReference type="PROSITE" id="PS51015"/>
    </source>
</evidence>
<evidence type="ECO:0000256" key="4">
    <source>
        <dbReference type="SAM" id="MobiDB-lite"/>
    </source>
</evidence>
<accession>A0A072TZ00</accession>
<dbReference type="SMART" id="SM00466">
    <property type="entry name" value="SRA"/>
    <property type="match status" value="1"/>
</dbReference>
<reference evidence="8" key="3">
    <citation type="submission" date="2015-04" db="UniProtKB">
        <authorList>
            <consortium name="EnsemblPlants"/>
        </authorList>
    </citation>
    <scope>IDENTIFICATION</scope>
    <source>
        <strain evidence="8">cv. Jemalong A17</strain>
    </source>
</reference>
<comment type="subcellular location">
    <subcellularLocation>
        <location evidence="1">Chromosome</location>
        <location evidence="1">Centromere</location>
    </subcellularLocation>
    <subcellularLocation>
        <location evidence="3">Nucleus</location>
    </subcellularLocation>
</comment>
<dbReference type="STRING" id="3880.A0A072TZ00"/>
<dbReference type="SUPFAM" id="SSF88697">
    <property type="entry name" value="PUA domain-like"/>
    <property type="match status" value="1"/>
</dbReference>
<sequence length="356" mass="39822">MTSSSTTNPQHKPFQVSNRNFTERALLFKNVSTRRVLPKVQINTETKETPIRKLHLKRRCEDATSGNKPSLTSDDSRRKKVKTTLGNFPALCGKLGKELTADGLPIEVSRILKNRGKFIHDGKKIIGKVSGIEVGDKFLYSQELNVVGLHRQNLCLIDHVLKDGNLIATSVVSYHFDDMDDTNVFFYTGEGGNVINSGECDKGTVALMNSYHFKNHIRVIIKFHSKNGGGGARGESGGKIPSVKKNEIKFKLQIFKTKAKGWGVRSENAIPSGNFICEYLGEIIEDEEALKKVDNDEFTIDAAKYGNVARFINHSCSPNLFARNVLYDDDDLRIPHIMLYAAENIPSMKELTLDYN</sequence>
<dbReference type="Pfam" id="PF00856">
    <property type="entry name" value="SET"/>
    <property type="match status" value="1"/>
</dbReference>
<dbReference type="InterPro" id="IPR051357">
    <property type="entry name" value="H3K9_HMTase_SUVAR3-9"/>
</dbReference>
<dbReference type="Gene3D" id="2.170.270.10">
    <property type="entry name" value="SET domain"/>
    <property type="match status" value="1"/>
</dbReference>
<dbReference type="Pfam" id="PF02182">
    <property type="entry name" value="SAD_SRA"/>
    <property type="match status" value="1"/>
</dbReference>
<dbReference type="SMART" id="SM00317">
    <property type="entry name" value="SET"/>
    <property type="match status" value="1"/>
</dbReference>
<dbReference type="PANTHER" id="PTHR45660">
    <property type="entry name" value="HISTONE-LYSINE N-METHYLTRANSFERASE SETMAR"/>
    <property type="match status" value="1"/>
</dbReference>
<dbReference type="Gene3D" id="2.30.280.10">
    <property type="entry name" value="SRA-YDG"/>
    <property type="match status" value="1"/>
</dbReference>
<dbReference type="InterPro" id="IPR036987">
    <property type="entry name" value="SRA-YDG_sf"/>
</dbReference>
<dbReference type="Proteomes" id="UP000002051">
    <property type="component" value="Unassembled WGS sequence"/>
</dbReference>
<dbReference type="SUPFAM" id="SSF82199">
    <property type="entry name" value="SET domain"/>
    <property type="match status" value="1"/>
</dbReference>
<dbReference type="InterPro" id="IPR003105">
    <property type="entry name" value="SRA_YDG"/>
</dbReference>
<evidence type="ECO:0000313" key="9">
    <source>
        <dbReference type="Proteomes" id="UP000002051"/>
    </source>
</evidence>
<dbReference type="AlphaFoldDB" id="A0A072TZ00"/>
<evidence type="ECO:0000313" key="8">
    <source>
        <dbReference type="EnsemblPlants" id="KEH22371"/>
    </source>
</evidence>
<keyword evidence="9" id="KW-1185">Reference proteome</keyword>
<dbReference type="PROSITE" id="PS51015">
    <property type="entry name" value="YDG"/>
    <property type="match status" value="1"/>
</dbReference>
<dbReference type="PROSITE" id="PS50280">
    <property type="entry name" value="SET"/>
    <property type="match status" value="1"/>
</dbReference>
<protein>
    <submittedName>
        <fullName evidence="7">YDG/SRA domain protein</fullName>
    </submittedName>
</protein>
<dbReference type="InterPro" id="IPR015947">
    <property type="entry name" value="PUA-like_sf"/>
</dbReference>
<dbReference type="GO" id="GO:0046974">
    <property type="term" value="F:histone H3K9 methyltransferase activity"/>
    <property type="evidence" value="ECO:0000318"/>
    <property type="project" value="GO_Central"/>
</dbReference>
<dbReference type="EnsemblPlants" id="KEH22371">
    <property type="protein sequence ID" value="KEH22371"/>
    <property type="gene ID" value="MTR_7g445600"/>
</dbReference>
<evidence type="ECO:0000256" key="3">
    <source>
        <dbReference type="PROSITE-ProRule" id="PRU00358"/>
    </source>
</evidence>
<organism evidence="7 9">
    <name type="scientific">Medicago truncatula</name>
    <name type="common">Barrel medic</name>
    <name type="synonym">Medicago tribuloides</name>
    <dbReference type="NCBI Taxonomy" id="3880"/>
    <lineage>
        <taxon>Eukaryota</taxon>
        <taxon>Viridiplantae</taxon>
        <taxon>Streptophyta</taxon>
        <taxon>Embryophyta</taxon>
        <taxon>Tracheophyta</taxon>
        <taxon>Spermatophyta</taxon>
        <taxon>Magnoliopsida</taxon>
        <taxon>eudicotyledons</taxon>
        <taxon>Gunneridae</taxon>
        <taxon>Pentapetalae</taxon>
        <taxon>rosids</taxon>
        <taxon>fabids</taxon>
        <taxon>Fabales</taxon>
        <taxon>Fabaceae</taxon>
        <taxon>Papilionoideae</taxon>
        <taxon>50 kb inversion clade</taxon>
        <taxon>NPAAA clade</taxon>
        <taxon>Hologalegina</taxon>
        <taxon>IRL clade</taxon>
        <taxon>Trifolieae</taxon>
        <taxon>Medicago</taxon>
    </lineage>
</organism>
<feature type="compositionally biased region" description="Polar residues" evidence="4">
    <location>
        <begin position="64"/>
        <end position="73"/>
    </location>
</feature>
<dbReference type="PANTHER" id="PTHR45660:SF46">
    <property type="entry name" value="HISTONE-LYSINE N-METHYLTRANSFERASE, H3 LYSINE-9 SPECIFIC SUVH6"/>
    <property type="match status" value="1"/>
</dbReference>
<dbReference type="EMBL" id="CM001223">
    <property type="protein sequence ID" value="KEH22371.1"/>
    <property type="molecule type" value="Genomic_DNA"/>
</dbReference>
<feature type="region of interest" description="Disordered" evidence="4">
    <location>
        <begin position="57"/>
        <end position="79"/>
    </location>
</feature>
<proteinExistence type="predicted"/>
<evidence type="ECO:0000313" key="7">
    <source>
        <dbReference type="EMBL" id="KEH22371.1"/>
    </source>
</evidence>
<keyword evidence="2 3" id="KW-0539">Nucleus</keyword>
<gene>
    <name evidence="7" type="ordered locus">MTR_7g445600</name>
</gene>